<proteinExistence type="predicted"/>
<keyword evidence="2" id="KW-1185">Reference proteome</keyword>
<gene>
    <name evidence="1" type="ORF">CLIB1444_06S07074</name>
</gene>
<reference evidence="1" key="1">
    <citation type="submission" date="2022-06" db="EMBL/GenBank/DDBJ databases">
        <authorList>
            <person name="Legras J.-L."/>
            <person name="Devillers H."/>
            <person name="Grondin C."/>
        </authorList>
    </citation>
    <scope>NUCLEOTIDE SEQUENCE</scope>
    <source>
        <strain evidence="1">CLIB 1444</strain>
    </source>
</reference>
<protein>
    <submittedName>
        <fullName evidence="1">Uncharacterized protein</fullName>
    </submittedName>
</protein>
<evidence type="ECO:0000313" key="2">
    <source>
        <dbReference type="Proteomes" id="UP001152531"/>
    </source>
</evidence>
<name>A0ACA9YB43_9ASCO</name>
<sequence>MFGITTKILIITIISIYSSYLFFYKCENVGLLDYLHPLNHHQVKFCANLNSFEGFVSPYFKASGDFIEKSVFEHDLVKQYGVKGHVDSVVGHFKHHLGPLVEKLFQFIEFIEIKLYDGASDLYAHGVSLYKSKFA</sequence>
<comment type="caution">
    <text evidence="1">The sequence shown here is derived from an EMBL/GenBank/DDBJ whole genome shotgun (WGS) entry which is preliminary data.</text>
</comment>
<dbReference type="Proteomes" id="UP001152531">
    <property type="component" value="Unassembled WGS sequence"/>
</dbReference>
<organism evidence="1 2">
    <name type="scientific">[Candida] jaroonii</name>
    <dbReference type="NCBI Taxonomy" id="467808"/>
    <lineage>
        <taxon>Eukaryota</taxon>
        <taxon>Fungi</taxon>
        <taxon>Dikarya</taxon>
        <taxon>Ascomycota</taxon>
        <taxon>Saccharomycotina</taxon>
        <taxon>Pichiomycetes</taxon>
        <taxon>Debaryomycetaceae</taxon>
        <taxon>Yamadazyma</taxon>
    </lineage>
</organism>
<evidence type="ECO:0000313" key="1">
    <source>
        <dbReference type="EMBL" id="CAH6721654.1"/>
    </source>
</evidence>
<dbReference type="EMBL" id="CALSDN010000006">
    <property type="protein sequence ID" value="CAH6721654.1"/>
    <property type="molecule type" value="Genomic_DNA"/>
</dbReference>
<accession>A0ACA9YB43</accession>